<name>A0A150XUJ6_9BACT</name>
<organism evidence="1 2">
    <name type="scientific">Roseivirga echinicomitans</name>
    <dbReference type="NCBI Taxonomy" id="296218"/>
    <lineage>
        <taxon>Bacteria</taxon>
        <taxon>Pseudomonadati</taxon>
        <taxon>Bacteroidota</taxon>
        <taxon>Cytophagia</taxon>
        <taxon>Cytophagales</taxon>
        <taxon>Roseivirgaceae</taxon>
        <taxon>Roseivirga</taxon>
    </lineage>
</organism>
<evidence type="ECO:0008006" key="3">
    <source>
        <dbReference type="Google" id="ProtNLM"/>
    </source>
</evidence>
<accession>A0A150XUJ6</accession>
<proteinExistence type="predicted"/>
<dbReference type="Proteomes" id="UP000075615">
    <property type="component" value="Unassembled WGS sequence"/>
</dbReference>
<dbReference type="EMBL" id="LRDB01000003">
    <property type="protein sequence ID" value="KYG82417.1"/>
    <property type="molecule type" value="Genomic_DNA"/>
</dbReference>
<evidence type="ECO:0000313" key="2">
    <source>
        <dbReference type="Proteomes" id="UP000075615"/>
    </source>
</evidence>
<dbReference type="Pfam" id="PF05742">
    <property type="entry name" value="TANGO2"/>
    <property type="match status" value="1"/>
</dbReference>
<sequence length="228" mass="26396">MCTVTFLPKGKSSYILTSNRDETPKRAALAPEAYTAHGKEVFFPKDPLAGGTWVATDKQQFTLCLLNGAFEKHHHKPPYKLSRGIMLLDFFKYNNIQSFVEQYDFSGIEPFTLILIESNNSLSATELVWDEMKLYVRSLDVTQPQIWSSSTLYPEAVRAERKHWFKLWLEAHDKFQQNEIIDFHKTGGKGDEWNDFVMNREGKVQTVSVTSIEKNTDYYTMVYEDLIS</sequence>
<dbReference type="OrthoDB" id="4380123at2"/>
<protein>
    <recommendedName>
        <fullName evidence="3">Transport and Golgi organization protein 2</fullName>
    </recommendedName>
</protein>
<comment type="caution">
    <text evidence="1">The sequence shown here is derived from an EMBL/GenBank/DDBJ whole genome shotgun (WGS) entry which is preliminary data.</text>
</comment>
<dbReference type="RefSeq" id="WP_068412319.1">
    <property type="nucleotide sequence ID" value="NZ_LRDB01000003.1"/>
</dbReference>
<dbReference type="STRING" id="296218.AWN68_14235"/>
<dbReference type="AlphaFoldDB" id="A0A150XUJ6"/>
<gene>
    <name evidence="1" type="ORF">AWN68_14235</name>
</gene>
<dbReference type="InterPro" id="IPR008551">
    <property type="entry name" value="TANGO2"/>
</dbReference>
<reference evidence="1 2" key="1">
    <citation type="submission" date="2016-01" db="EMBL/GenBank/DDBJ databases">
        <title>Genome sequencing of Roseivirga echinicomitans KMM 6058.</title>
        <authorList>
            <person name="Selvaratnam C."/>
            <person name="Thevarajoo S."/>
            <person name="Goh K.M."/>
            <person name="Ee R."/>
            <person name="Chan K.-G."/>
            <person name="Chong C.S."/>
        </authorList>
    </citation>
    <scope>NUCLEOTIDE SEQUENCE [LARGE SCALE GENOMIC DNA]</scope>
    <source>
        <strain evidence="1 2">KMM 6058</strain>
    </source>
</reference>
<keyword evidence="2" id="KW-1185">Reference proteome</keyword>
<evidence type="ECO:0000313" key="1">
    <source>
        <dbReference type="EMBL" id="KYG82417.1"/>
    </source>
</evidence>